<dbReference type="eggNOG" id="COG2755">
    <property type="taxonomic scope" value="Bacteria"/>
</dbReference>
<comment type="caution">
    <text evidence="2">The sequence shown here is derived from an EMBL/GenBank/DDBJ whole genome shotgun (WGS) entry which is preliminary data.</text>
</comment>
<dbReference type="Pfam" id="PF13472">
    <property type="entry name" value="Lipase_GDSL_2"/>
    <property type="match status" value="1"/>
</dbReference>
<dbReference type="InterPro" id="IPR036514">
    <property type="entry name" value="SGNH_hydro_sf"/>
</dbReference>
<dbReference type="InterPro" id="IPR013830">
    <property type="entry name" value="SGNH_hydro"/>
</dbReference>
<dbReference type="STRING" id="1207063.P24_05632"/>
<evidence type="ECO:0000313" key="3">
    <source>
        <dbReference type="Proteomes" id="UP000006746"/>
    </source>
</evidence>
<organism evidence="2 3">
    <name type="scientific">Oceanibaculum indicum P24</name>
    <dbReference type="NCBI Taxonomy" id="1207063"/>
    <lineage>
        <taxon>Bacteria</taxon>
        <taxon>Pseudomonadati</taxon>
        <taxon>Pseudomonadota</taxon>
        <taxon>Alphaproteobacteria</taxon>
        <taxon>Rhodospirillales</taxon>
        <taxon>Oceanibaculaceae</taxon>
        <taxon>Oceanibaculum</taxon>
    </lineage>
</organism>
<dbReference type="EMBL" id="AMRL01000005">
    <property type="protein sequence ID" value="EKE77237.1"/>
    <property type="molecule type" value="Genomic_DNA"/>
</dbReference>
<keyword evidence="3" id="KW-1185">Reference proteome</keyword>
<dbReference type="PANTHER" id="PTHR30383:SF24">
    <property type="entry name" value="THIOESTERASE 1_PROTEASE 1_LYSOPHOSPHOLIPASE L1"/>
    <property type="match status" value="1"/>
</dbReference>
<dbReference type="Proteomes" id="UP000006746">
    <property type="component" value="Unassembled WGS sequence"/>
</dbReference>
<dbReference type="PANTHER" id="PTHR30383">
    <property type="entry name" value="THIOESTERASE 1/PROTEASE 1/LYSOPHOSPHOLIPASE L1"/>
    <property type="match status" value="1"/>
</dbReference>
<sequence>MIGSRDESEAEEEGAVMSQACAVAGTDCGNRRAAAVRQAQSGYGPLRKIFNGLIIPALLAALLFTSTAARAETVILGLGDSLMAGYGLPDGKSFPAQLEETLRTAGKQVRVVNAGMSGDTSTGGLARLDWALAEKPDAAIVELGANDGLRGQPVEQLYANLDAILTRLKQENIPVLLAGMHAPPNFGRDYTEAFHAAYHRLAEKHDVVFYPFFLDGVATEPSLNQPDGIHPNEQGVAEVVGRILPKVEELLARAGN</sequence>
<gene>
    <name evidence="2" type="ORF">P24_05632</name>
</gene>
<dbReference type="GO" id="GO:0004622">
    <property type="term" value="F:phosphatidylcholine lysophospholipase activity"/>
    <property type="evidence" value="ECO:0007669"/>
    <property type="project" value="TreeGrafter"/>
</dbReference>
<proteinExistence type="predicted"/>
<dbReference type="PATRIC" id="fig|1207063.3.peg.1139"/>
<evidence type="ECO:0000313" key="2">
    <source>
        <dbReference type="EMBL" id="EKE77237.1"/>
    </source>
</evidence>
<dbReference type="SUPFAM" id="SSF52266">
    <property type="entry name" value="SGNH hydrolase"/>
    <property type="match status" value="1"/>
</dbReference>
<dbReference type="Gene3D" id="3.40.50.1110">
    <property type="entry name" value="SGNH hydrolase"/>
    <property type="match status" value="1"/>
</dbReference>
<protein>
    <submittedName>
        <fullName evidence="2">Lipolytic protein</fullName>
    </submittedName>
</protein>
<accession>K2JRW5</accession>
<dbReference type="InterPro" id="IPR051532">
    <property type="entry name" value="Ester_Hydrolysis_Enzymes"/>
</dbReference>
<dbReference type="CDD" id="cd01822">
    <property type="entry name" value="Lysophospholipase_L1_like"/>
    <property type="match status" value="1"/>
</dbReference>
<dbReference type="AlphaFoldDB" id="K2JRW5"/>
<evidence type="ECO:0000259" key="1">
    <source>
        <dbReference type="Pfam" id="PF13472"/>
    </source>
</evidence>
<reference evidence="2 3" key="1">
    <citation type="journal article" date="2012" name="J. Bacteriol.">
        <title>Genome Sequence of Oceanibaculum indicum Type Strain P24.</title>
        <authorList>
            <person name="Lai Q."/>
            <person name="Shao Z."/>
        </authorList>
    </citation>
    <scope>NUCLEOTIDE SEQUENCE [LARGE SCALE GENOMIC DNA]</scope>
    <source>
        <strain evidence="2 3">P24</strain>
    </source>
</reference>
<feature type="domain" description="SGNH hydrolase-type esterase" evidence="1">
    <location>
        <begin position="78"/>
        <end position="235"/>
    </location>
</feature>
<name>K2JRW5_9PROT</name>